<sequence length="228" mass="25126">MDNLRRGIRVRGRHRFPGGHQKFHLRLGLLVLPADQGCPDTVEIEHMKSKEQKLARDQYAGNSMEKISHNGSDLTPIPSLPPVIHYASPETSVFAVQCYEGSSGSPMNSISGSTLGKSDDGASASSKTKETKILQTRLFRESLAAASHRWHQSPVTRFGESKIILEPTYHNGPNKSGEDDTQILKETCSPIKAMKASLPKQKWVSPPKRLLQEARYTPTQETLAGGKV</sequence>
<name>A0AAV8QEA9_ENSVE</name>
<comment type="caution">
    <text evidence="2">The sequence shown here is derived from an EMBL/GenBank/DDBJ whole genome shotgun (WGS) entry which is preliminary data.</text>
</comment>
<gene>
    <name evidence="2" type="ORF">OPV22_021916</name>
</gene>
<evidence type="ECO:0000313" key="3">
    <source>
        <dbReference type="Proteomes" id="UP001222027"/>
    </source>
</evidence>
<keyword evidence="3" id="KW-1185">Reference proteome</keyword>
<feature type="region of interest" description="Disordered" evidence="1">
    <location>
        <begin position="106"/>
        <end position="130"/>
    </location>
</feature>
<evidence type="ECO:0008006" key="4">
    <source>
        <dbReference type="Google" id="ProtNLM"/>
    </source>
</evidence>
<dbReference type="AlphaFoldDB" id="A0AAV8QEA9"/>
<reference evidence="2 3" key="1">
    <citation type="submission" date="2022-12" db="EMBL/GenBank/DDBJ databases">
        <title>Chromosome-scale assembly of the Ensete ventricosum genome.</title>
        <authorList>
            <person name="Dussert Y."/>
            <person name="Stocks J."/>
            <person name="Wendawek A."/>
            <person name="Woldeyes F."/>
            <person name="Nichols R.A."/>
            <person name="Borrell J.S."/>
        </authorList>
    </citation>
    <scope>NUCLEOTIDE SEQUENCE [LARGE SCALE GENOMIC DNA]</scope>
    <source>
        <strain evidence="3">cv. Maze</strain>
        <tissue evidence="2">Seeds</tissue>
    </source>
</reference>
<protein>
    <recommendedName>
        <fullName evidence="4">DUF4005 domain-containing protein</fullName>
    </recommendedName>
</protein>
<organism evidence="2 3">
    <name type="scientific">Ensete ventricosum</name>
    <name type="common">Abyssinian banana</name>
    <name type="synonym">Musa ensete</name>
    <dbReference type="NCBI Taxonomy" id="4639"/>
    <lineage>
        <taxon>Eukaryota</taxon>
        <taxon>Viridiplantae</taxon>
        <taxon>Streptophyta</taxon>
        <taxon>Embryophyta</taxon>
        <taxon>Tracheophyta</taxon>
        <taxon>Spermatophyta</taxon>
        <taxon>Magnoliopsida</taxon>
        <taxon>Liliopsida</taxon>
        <taxon>Zingiberales</taxon>
        <taxon>Musaceae</taxon>
        <taxon>Ensete</taxon>
    </lineage>
</organism>
<evidence type="ECO:0000313" key="2">
    <source>
        <dbReference type="EMBL" id="KAJ8478189.1"/>
    </source>
</evidence>
<dbReference type="Proteomes" id="UP001222027">
    <property type="component" value="Unassembled WGS sequence"/>
</dbReference>
<proteinExistence type="predicted"/>
<evidence type="ECO:0000256" key="1">
    <source>
        <dbReference type="SAM" id="MobiDB-lite"/>
    </source>
</evidence>
<dbReference type="EMBL" id="JAQQAF010000006">
    <property type="protein sequence ID" value="KAJ8478189.1"/>
    <property type="molecule type" value="Genomic_DNA"/>
</dbReference>
<accession>A0AAV8QEA9</accession>